<dbReference type="InterPro" id="IPR052198">
    <property type="entry name" value="IorB_Oxidoreductase"/>
</dbReference>
<dbReference type="InterPro" id="IPR019752">
    <property type="entry name" value="Pyrv/ketoisovalerate_OxRed_cat"/>
</dbReference>
<evidence type="ECO:0000313" key="3">
    <source>
        <dbReference type="EMBL" id="PIY89170.1"/>
    </source>
</evidence>
<name>A0A2M7R708_9BACT</name>
<dbReference type="PANTHER" id="PTHR43854">
    <property type="entry name" value="INDOLEPYRUVATE OXIDOREDUCTASE SUBUNIT IORB"/>
    <property type="match status" value="1"/>
</dbReference>
<sequence>MSKKLDQFNIIIIGTGGQGLITLLQIVAEAALSEGYDIRTSELHGLSQRGGSVEVHIRFGKKIYSPLVSQGKADLILGLETQECLKTAYFANPKTIFLINKHIIPIPLQKSISEEKILGNLKKFIKNISVVSANEICQKELGTTVTTGIYLLSLASFKNLIPLKPNSILKAIKKIVPEKYFELNKKTFELAKNYEKGQKK</sequence>
<dbReference type="Pfam" id="PF01558">
    <property type="entry name" value="POR"/>
    <property type="match status" value="1"/>
</dbReference>
<dbReference type="PANTHER" id="PTHR43854:SF1">
    <property type="entry name" value="INDOLEPYRUVATE OXIDOREDUCTASE SUBUNIT IORB"/>
    <property type="match status" value="1"/>
</dbReference>
<evidence type="ECO:0000259" key="2">
    <source>
        <dbReference type="Pfam" id="PF01558"/>
    </source>
</evidence>
<gene>
    <name evidence="3" type="ORF">COY73_01770</name>
</gene>
<dbReference type="InterPro" id="IPR002869">
    <property type="entry name" value="Pyrv_flavodox_OxRed_cen"/>
</dbReference>
<evidence type="ECO:0000313" key="4">
    <source>
        <dbReference type="Proteomes" id="UP000230767"/>
    </source>
</evidence>
<keyword evidence="1" id="KW-0560">Oxidoreductase</keyword>
<comment type="caution">
    <text evidence="3">The sequence shown here is derived from an EMBL/GenBank/DDBJ whole genome shotgun (WGS) entry which is preliminary data.</text>
</comment>
<keyword evidence="3" id="KW-0670">Pyruvate</keyword>
<dbReference type="AlphaFoldDB" id="A0A2M7R708"/>
<feature type="domain" description="Pyruvate/ketoisovalerate oxidoreductase catalytic" evidence="2">
    <location>
        <begin position="16"/>
        <end position="191"/>
    </location>
</feature>
<organism evidence="3 4">
    <name type="scientific">Candidatus Nealsonbacteria bacterium CG_4_10_14_0_8_um_filter_37_14</name>
    <dbReference type="NCBI Taxonomy" id="1974684"/>
    <lineage>
        <taxon>Bacteria</taxon>
        <taxon>Candidatus Nealsoniibacteriota</taxon>
    </lineage>
</organism>
<dbReference type="Proteomes" id="UP000230767">
    <property type="component" value="Unassembled WGS sequence"/>
</dbReference>
<dbReference type="Gene3D" id="3.40.920.10">
    <property type="entry name" value="Pyruvate-ferredoxin oxidoreductase, PFOR, domain III"/>
    <property type="match status" value="1"/>
</dbReference>
<evidence type="ECO:0000256" key="1">
    <source>
        <dbReference type="ARBA" id="ARBA00023002"/>
    </source>
</evidence>
<dbReference type="EMBL" id="PFLW01000044">
    <property type="protein sequence ID" value="PIY89170.1"/>
    <property type="molecule type" value="Genomic_DNA"/>
</dbReference>
<dbReference type="GO" id="GO:0016903">
    <property type="term" value="F:oxidoreductase activity, acting on the aldehyde or oxo group of donors"/>
    <property type="evidence" value="ECO:0007669"/>
    <property type="project" value="InterPro"/>
</dbReference>
<dbReference type="SUPFAM" id="SSF53323">
    <property type="entry name" value="Pyruvate-ferredoxin oxidoreductase, PFOR, domain III"/>
    <property type="match status" value="1"/>
</dbReference>
<proteinExistence type="predicted"/>
<reference evidence="4" key="1">
    <citation type="submission" date="2017-09" db="EMBL/GenBank/DDBJ databases">
        <title>Depth-based differentiation of microbial function through sediment-hosted aquifers and enrichment of novel symbionts in the deep terrestrial subsurface.</title>
        <authorList>
            <person name="Probst A.J."/>
            <person name="Ladd B."/>
            <person name="Jarett J.K."/>
            <person name="Geller-Mcgrath D.E."/>
            <person name="Sieber C.M.K."/>
            <person name="Emerson J.B."/>
            <person name="Anantharaman K."/>
            <person name="Thomas B.C."/>
            <person name="Malmstrom R."/>
            <person name="Stieglmeier M."/>
            <person name="Klingl A."/>
            <person name="Woyke T."/>
            <person name="Ryan C.M."/>
            <person name="Banfield J.F."/>
        </authorList>
    </citation>
    <scope>NUCLEOTIDE SEQUENCE [LARGE SCALE GENOMIC DNA]</scope>
</reference>
<protein>
    <submittedName>
        <fullName evidence="3">Indolepyruvate oxidoreductase</fullName>
    </submittedName>
</protein>
<accession>A0A2M7R708</accession>